<dbReference type="InterPro" id="IPR015422">
    <property type="entry name" value="PyrdxlP-dep_Trfase_small"/>
</dbReference>
<organism evidence="10">
    <name type="scientific">Ignisphaera aggregans</name>
    <dbReference type="NCBI Taxonomy" id="334771"/>
    <lineage>
        <taxon>Archaea</taxon>
        <taxon>Thermoproteota</taxon>
        <taxon>Thermoprotei</taxon>
        <taxon>Desulfurococcales</taxon>
        <taxon>Desulfurococcaceae</taxon>
        <taxon>Ignisphaera</taxon>
    </lineage>
</organism>
<evidence type="ECO:0000256" key="6">
    <source>
        <dbReference type="ARBA" id="ARBA00022898"/>
    </source>
</evidence>
<dbReference type="PANTHER" id="PTHR46383">
    <property type="entry name" value="ASPARTATE AMINOTRANSFERASE"/>
    <property type="match status" value="1"/>
</dbReference>
<accession>A0A7C4BBK2</accession>
<dbReference type="Pfam" id="PF00155">
    <property type="entry name" value="Aminotran_1_2"/>
    <property type="match status" value="1"/>
</dbReference>
<dbReference type="InterPro" id="IPR015421">
    <property type="entry name" value="PyrdxlP-dep_Trfase_major"/>
</dbReference>
<evidence type="ECO:0000256" key="5">
    <source>
        <dbReference type="ARBA" id="ARBA00022679"/>
    </source>
</evidence>
<reference evidence="10" key="1">
    <citation type="journal article" date="2020" name="mSystems">
        <title>Genome- and Community-Level Interaction Insights into Carbon Utilization and Element Cycling Functions of Hydrothermarchaeota in Hydrothermal Sediment.</title>
        <authorList>
            <person name="Zhou Z."/>
            <person name="Liu Y."/>
            <person name="Xu W."/>
            <person name="Pan J."/>
            <person name="Luo Z.H."/>
            <person name="Li M."/>
        </authorList>
    </citation>
    <scope>NUCLEOTIDE SEQUENCE [LARGE SCALE GENOMIC DNA]</scope>
    <source>
        <strain evidence="10">SpSt-732</strain>
    </source>
</reference>
<proteinExistence type="inferred from homology"/>
<dbReference type="Gene3D" id="3.40.640.10">
    <property type="entry name" value="Type I PLP-dependent aspartate aminotransferase-like (Major domain)"/>
    <property type="match status" value="1"/>
</dbReference>
<dbReference type="InterPro" id="IPR015424">
    <property type="entry name" value="PyrdxlP-dep_Trfase"/>
</dbReference>
<dbReference type="SUPFAM" id="SSF53383">
    <property type="entry name" value="PLP-dependent transferases"/>
    <property type="match status" value="1"/>
</dbReference>
<dbReference type="Gene3D" id="3.90.1150.10">
    <property type="entry name" value="Aspartate Aminotransferase, domain 1"/>
    <property type="match status" value="1"/>
</dbReference>
<dbReference type="InterPro" id="IPR050596">
    <property type="entry name" value="AspAT/PAT-like"/>
</dbReference>
<dbReference type="EC" id="2.6.1.-" evidence="7"/>
<feature type="domain" description="Aminotransferase class I/classII large" evidence="9">
    <location>
        <begin position="31"/>
        <end position="389"/>
    </location>
</feature>
<comment type="caution">
    <text evidence="10">The sequence shown here is derived from an EMBL/GenBank/DDBJ whole genome shotgun (WGS) entry which is preliminary data.</text>
</comment>
<keyword evidence="6" id="KW-0663">Pyridoxal phosphate</keyword>
<dbReference type="PROSITE" id="PS00105">
    <property type="entry name" value="AA_TRANSFER_CLASS_1"/>
    <property type="match status" value="1"/>
</dbReference>
<evidence type="ECO:0000256" key="3">
    <source>
        <dbReference type="ARBA" id="ARBA00011738"/>
    </source>
</evidence>
<sequence length="402" mass="45228">MLIRDIVEALRGETGFIYAARARELAKKGFKVVNFGVGQPDVPTPRHVVEEAKKALDAGFTGYTEVAGIPELRQSIAEYLNERYGSDVKPEEVIVTPGAKAALFLAFAAYVRPGDEVLIPDPSYYMYPEVTKFLGGKPVYAPLRWGGSEEGFELDVRLVEGLISERTRAIVVNNPHNPTGALFSPKEVEMVFETAKERRIVVIVDEIYDNFIYEGGLKSFISFPEWRDYVVYINGFSKTFSMTGWRLGYLVVRREIASKLTRLAVNMWTCAPSFAQKAGVVALKGSWEPVKEMIELFRRRRDAMVEGLRKIRGIEVWKSKGAFYVYPKVKKLLEELNTDVESLAEQLLSEKHVAVLPGTVFSEGDMGKGFIRLSFALDEKLIVEGVNRIKSFVEERLSEKSG</sequence>
<dbReference type="FunFam" id="3.40.640.10:FF:000033">
    <property type="entry name" value="Aspartate aminotransferase"/>
    <property type="match status" value="1"/>
</dbReference>
<evidence type="ECO:0000256" key="1">
    <source>
        <dbReference type="ARBA" id="ARBA00001933"/>
    </source>
</evidence>
<evidence type="ECO:0000256" key="7">
    <source>
        <dbReference type="RuleBase" id="RU000481"/>
    </source>
</evidence>
<feature type="coiled-coil region" evidence="8">
    <location>
        <begin position="326"/>
        <end position="353"/>
    </location>
</feature>
<dbReference type="InterPro" id="IPR004839">
    <property type="entry name" value="Aminotransferase_I/II_large"/>
</dbReference>
<dbReference type="AlphaFoldDB" id="A0A7C4BBK2"/>
<evidence type="ECO:0000259" key="9">
    <source>
        <dbReference type="Pfam" id="PF00155"/>
    </source>
</evidence>
<evidence type="ECO:0000256" key="8">
    <source>
        <dbReference type="SAM" id="Coils"/>
    </source>
</evidence>
<comment type="similarity">
    <text evidence="2 7">Belongs to the class-I pyridoxal-phosphate-dependent aminotransferase family.</text>
</comment>
<keyword evidence="4 7" id="KW-0032">Aminotransferase</keyword>
<evidence type="ECO:0000313" key="10">
    <source>
        <dbReference type="EMBL" id="HGI87294.1"/>
    </source>
</evidence>
<dbReference type="GO" id="GO:0030170">
    <property type="term" value="F:pyridoxal phosphate binding"/>
    <property type="evidence" value="ECO:0007669"/>
    <property type="project" value="InterPro"/>
</dbReference>
<dbReference type="EMBL" id="DTFF01000023">
    <property type="protein sequence ID" value="HGI87294.1"/>
    <property type="molecule type" value="Genomic_DNA"/>
</dbReference>
<name>A0A7C4BBK2_9CREN</name>
<gene>
    <name evidence="10" type="ORF">ENV14_02705</name>
</gene>
<dbReference type="GO" id="GO:0008483">
    <property type="term" value="F:transaminase activity"/>
    <property type="evidence" value="ECO:0007669"/>
    <property type="project" value="UniProtKB-KW"/>
</dbReference>
<dbReference type="GO" id="GO:0006520">
    <property type="term" value="P:amino acid metabolic process"/>
    <property type="evidence" value="ECO:0007669"/>
    <property type="project" value="InterPro"/>
</dbReference>
<dbReference type="InterPro" id="IPR004838">
    <property type="entry name" value="NHTrfase_class1_PyrdxlP-BS"/>
</dbReference>
<comment type="cofactor">
    <cofactor evidence="1 7">
        <name>pyridoxal 5'-phosphate</name>
        <dbReference type="ChEBI" id="CHEBI:597326"/>
    </cofactor>
</comment>
<protein>
    <recommendedName>
        <fullName evidence="7">Aminotransferase</fullName>
        <ecNumber evidence="7">2.6.1.-</ecNumber>
    </recommendedName>
</protein>
<keyword evidence="5 7" id="KW-0808">Transferase</keyword>
<evidence type="ECO:0000256" key="2">
    <source>
        <dbReference type="ARBA" id="ARBA00007441"/>
    </source>
</evidence>
<dbReference type="PANTHER" id="PTHR46383:SF1">
    <property type="entry name" value="ASPARTATE AMINOTRANSFERASE"/>
    <property type="match status" value="1"/>
</dbReference>
<evidence type="ECO:0000256" key="4">
    <source>
        <dbReference type="ARBA" id="ARBA00022576"/>
    </source>
</evidence>
<dbReference type="CDD" id="cd00609">
    <property type="entry name" value="AAT_like"/>
    <property type="match status" value="1"/>
</dbReference>
<keyword evidence="8" id="KW-0175">Coiled coil</keyword>
<comment type="subunit">
    <text evidence="3">Homodimer.</text>
</comment>